<organism evidence="2 3">
    <name type="scientific">Burkholderia multivorans</name>
    <dbReference type="NCBI Taxonomy" id="87883"/>
    <lineage>
        <taxon>Bacteria</taxon>
        <taxon>Pseudomonadati</taxon>
        <taxon>Pseudomonadota</taxon>
        <taxon>Betaproteobacteria</taxon>
        <taxon>Burkholderiales</taxon>
        <taxon>Burkholderiaceae</taxon>
        <taxon>Burkholderia</taxon>
        <taxon>Burkholderia cepacia complex</taxon>
    </lineage>
</organism>
<dbReference type="EMBL" id="PVGH01000080">
    <property type="protein sequence ID" value="PRF58189.1"/>
    <property type="molecule type" value="Genomic_DNA"/>
</dbReference>
<evidence type="ECO:0000313" key="3">
    <source>
        <dbReference type="Proteomes" id="UP000238982"/>
    </source>
</evidence>
<dbReference type="Proteomes" id="UP000238982">
    <property type="component" value="Unassembled WGS sequence"/>
</dbReference>
<sequence>MSPVDRRARRFDAKHVVIAARGAIPRVVFSIVRLRCLRCPRRMACRTSAYGATPQSPPRRARPSHGAERDR</sequence>
<gene>
    <name evidence="2" type="ORF">C6Q15_20630</name>
</gene>
<evidence type="ECO:0000256" key="1">
    <source>
        <dbReference type="SAM" id="MobiDB-lite"/>
    </source>
</evidence>
<evidence type="ECO:0000313" key="2">
    <source>
        <dbReference type="EMBL" id="PRF58189.1"/>
    </source>
</evidence>
<reference evidence="2 3" key="1">
    <citation type="submission" date="2018-03" db="EMBL/GenBank/DDBJ databases">
        <authorList>
            <person name="Keele B.F."/>
        </authorList>
    </citation>
    <scope>NUCLEOTIDE SEQUENCE [LARGE SCALE GENOMIC DNA]</scope>
    <source>
        <strain evidence="2 3">AU19729</strain>
    </source>
</reference>
<feature type="region of interest" description="Disordered" evidence="1">
    <location>
        <begin position="47"/>
        <end position="71"/>
    </location>
</feature>
<protein>
    <submittedName>
        <fullName evidence="2">Uncharacterized protein</fullName>
    </submittedName>
</protein>
<proteinExistence type="predicted"/>
<dbReference type="AlphaFoldDB" id="A0A2S9MI63"/>
<comment type="caution">
    <text evidence="2">The sequence shown here is derived from an EMBL/GenBank/DDBJ whole genome shotgun (WGS) entry which is preliminary data.</text>
</comment>
<name>A0A2S9MI63_9BURK</name>
<accession>A0A2S9MI63</accession>